<dbReference type="Pfam" id="PF07727">
    <property type="entry name" value="RVT_2"/>
    <property type="match status" value="2"/>
</dbReference>
<sequence length="1002" mass="113421">MATKNVVADLTKGEKLDGTNYDMWHRKIQYLLNEQEVLETLTNVMMQPENGNTAQHRRDLEAYESWVKKDRCARFTMLSSMHNDLIGEFENYPNAQEMWNQLKIAFGGTSATRLRALTLKFEQYVMDSKHSIAEHLRTMSALIRDLKAAGNNLSDEQQVTAVIRSLPEPTWGQMKLVLTHSENIKTFADISRHLELEAERMGGTKTPSLSPNLGSGRHSGLNAKDKGGMPKELGHFARECTEPKKVSILNNSAITYVCTHVFVAHTIPGWIVDSGATKHIARDRVGCVDYKKIPTGTQLGHIGKDRLARLAREGLLGSITNVSLPICEPCLAGKACRKPFGKAPRATHPLELVHSDICGPMNVKARHGASYFLTFIDDYSRFSYVYLISHRFEALDCFKRFVAEVENQKERNLKVFRTDRGREYLSKQFQELCEEKGIRRQLTILGTPQQNGVAERRNRTLLEMVRSMMVQANLPISFWGDALMTAAYILNRVPSKSVPTTPYELWTGAKPNLENLRPWGCAGFVHSTSYKYGKLGPRASKKIFIRYSKSSKGYVMYGEHSNGGMTEIESCDVNFIEDDFPSISEAKQNLQLYELQELEGVIPSLGEGRESQLHPEIAKDGGSDFAPSGSKPLDSDTQGSKVRRSERGTIPRRHFKIEGESFICDSLDLDKPASYEKALASPASHERIVAMRDEMDSMAKNQVWELVDLPPGRKTIGNKWVLKIKRKADGSIDKYKARLVAKGYTQREGIDYEETFSPVVRFVSIRLILAIVAHLDLELFQMDVKTAFLNGELDEEIYMDQPIGFEVKEQGRKVCRLKRKSLLILSLYVGDILLAGNDMEMIVTTKRWLSSIFEMKDMGEANYVLGVKIFRDRSKKLLGLFQETYIKTILERFRMHNSKPIDTPIEKGHTLSLEDCPKSEKGKREMARVPYASAVGSLMYAMLCTRPDICFAVGMVSRYQSNPGPVHWQAVKRIFRYLRGTSDLILCYQGGDLRLREYSDAD</sequence>
<proteinExistence type="predicted"/>
<dbReference type="InParanoid" id="A0A7N2MRX3"/>
<name>A0A7N2MRX3_QUELO</name>
<dbReference type="InterPro" id="IPR057670">
    <property type="entry name" value="SH3_retrovirus"/>
</dbReference>
<evidence type="ECO:0000256" key="2">
    <source>
        <dbReference type="ARBA" id="ARBA00022801"/>
    </source>
</evidence>
<dbReference type="GO" id="GO:0046872">
    <property type="term" value="F:metal ion binding"/>
    <property type="evidence" value="ECO:0007669"/>
    <property type="project" value="UniProtKB-KW"/>
</dbReference>
<accession>A0A7N2MRX3</accession>
<dbReference type="PANTHER" id="PTHR42648">
    <property type="entry name" value="TRANSPOSASE, PUTATIVE-RELATED"/>
    <property type="match status" value="1"/>
</dbReference>
<feature type="region of interest" description="Disordered" evidence="3">
    <location>
        <begin position="615"/>
        <end position="648"/>
    </location>
</feature>
<dbReference type="OMA" id="KANGICH"/>
<dbReference type="Proteomes" id="UP000594261">
    <property type="component" value="Chromosome 10"/>
</dbReference>
<dbReference type="InterPro" id="IPR013103">
    <property type="entry name" value="RVT_2"/>
</dbReference>
<dbReference type="AlphaFoldDB" id="A0A7N2MRX3"/>
<evidence type="ECO:0000313" key="5">
    <source>
        <dbReference type="EnsemblPlants" id="QL10p046058:mrna"/>
    </source>
</evidence>
<evidence type="ECO:0000256" key="3">
    <source>
        <dbReference type="SAM" id="MobiDB-lite"/>
    </source>
</evidence>
<dbReference type="InterPro" id="IPR001584">
    <property type="entry name" value="Integrase_cat-core"/>
</dbReference>
<evidence type="ECO:0000313" key="6">
    <source>
        <dbReference type="Proteomes" id="UP000594261"/>
    </source>
</evidence>
<keyword evidence="6" id="KW-1185">Reference proteome</keyword>
<dbReference type="PANTHER" id="PTHR42648:SF27">
    <property type="entry name" value="RNA-DIRECTED DNA POLYMERASE"/>
    <property type="match status" value="1"/>
</dbReference>
<dbReference type="Pfam" id="PF14223">
    <property type="entry name" value="Retrotran_gag_2"/>
    <property type="match status" value="1"/>
</dbReference>
<protein>
    <recommendedName>
        <fullName evidence="4">Integrase catalytic domain-containing protein</fullName>
    </recommendedName>
</protein>
<dbReference type="SUPFAM" id="SSF56672">
    <property type="entry name" value="DNA/RNA polymerases"/>
    <property type="match status" value="1"/>
</dbReference>
<reference evidence="5 6" key="1">
    <citation type="journal article" date="2016" name="G3 (Bethesda)">
        <title>First Draft Assembly and Annotation of the Genome of a California Endemic Oak Quercus lobata Nee (Fagaceae).</title>
        <authorList>
            <person name="Sork V.L."/>
            <person name="Fitz-Gibbon S.T."/>
            <person name="Puiu D."/>
            <person name="Crepeau M."/>
            <person name="Gugger P.F."/>
            <person name="Sherman R."/>
            <person name="Stevens K."/>
            <person name="Langley C.H."/>
            <person name="Pellegrini M."/>
            <person name="Salzberg S.L."/>
        </authorList>
    </citation>
    <scope>NUCLEOTIDE SEQUENCE [LARGE SCALE GENOMIC DNA]</scope>
    <source>
        <strain evidence="5 6">cv. SW786</strain>
    </source>
</reference>
<dbReference type="InterPro" id="IPR036397">
    <property type="entry name" value="RNaseH_sf"/>
</dbReference>
<dbReference type="InterPro" id="IPR039537">
    <property type="entry name" value="Retrotran_Ty1/copia-like"/>
</dbReference>
<dbReference type="InterPro" id="IPR012337">
    <property type="entry name" value="RNaseH-like_sf"/>
</dbReference>
<dbReference type="EnsemblPlants" id="QL10p046058:mrna">
    <property type="protein sequence ID" value="QL10p046058:mrna"/>
    <property type="gene ID" value="QL10p046058"/>
</dbReference>
<dbReference type="GO" id="GO:0016787">
    <property type="term" value="F:hydrolase activity"/>
    <property type="evidence" value="ECO:0007669"/>
    <property type="project" value="UniProtKB-KW"/>
</dbReference>
<dbReference type="Gene3D" id="3.30.420.10">
    <property type="entry name" value="Ribonuclease H-like superfamily/Ribonuclease H"/>
    <property type="match status" value="1"/>
</dbReference>
<dbReference type="Gramene" id="QL10p046058:mrna">
    <property type="protein sequence ID" value="QL10p046058:mrna"/>
    <property type="gene ID" value="QL10p046058"/>
</dbReference>
<dbReference type="InterPro" id="IPR043502">
    <property type="entry name" value="DNA/RNA_pol_sf"/>
</dbReference>
<dbReference type="EMBL" id="LRBV02000010">
    <property type="status" value="NOT_ANNOTATED_CDS"/>
    <property type="molecule type" value="Genomic_DNA"/>
</dbReference>
<dbReference type="Pfam" id="PF00665">
    <property type="entry name" value="rve"/>
    <property type="match status" value="1"/>
</dbReference>
<dbReference type="GO" id="GO:0003676">
    <property type="term" value="F:nucleic acid binding"/>
    <property type="evidence" value="ECO:0007669"/>
    <property type="project" value="InterPro"/>
</dbReference>
<evidence type="ECO:0000256" key="1">
    <source>
        <dbReference type="ARBA" id="ARBA00022723"/>
    </source>
</evidence>
<organism evidence="5 6">
    <name type="scientific">Quercus lobata</name>
    <name type="common">Valley oak</name>
    <dbReference type="NCBI Taxonomy" id="97700"/>
    <lineage>
        <taxon>Eukaryota</taxon>
        <taxon>Viridiplantae</taxon>
        <taxon>Streptophyta</taxon>
        <taxon>Embryophyta</taxon>
        <taxon>Tracheophyta</taxon>
        <taxon>Spermatophyta</taxon>
        <taxon>Magnoliopsida</taxon>
        <taxon>eudicotyledons</taxon>
        <taxon>Gunneridae</taxon>
        <taxon>Pentapetalae</taxon>
        <taxon>rosids</taxon>
        <taxon>fabids</taxon>
        <taxon>Fagales</taxon>
        <taxon>Fagaceae</taxon>
        <taxon>Quercus</taxon>
    </lineage>
</organism>
<keyword evidence="1" id="KW-0479">Metal-binding</keyword>
<dbReference type="PROSITE" id="PS50994">
    <property type="entry name" value="INTEGRASE"/>
    <property type="match status" value="1"/>
</dbReference>
<reference evidence="5" key="2">
    <citation type="submission" date="2021-01" db="UniProtKB">
        <authorList>
            <consortium name="EnsemblPlants"/>
        </authorList>
    </citation>
    <scope>IDENTIFICATION</scope>
</reference>
<dbReference type="GO" id="GO:0015074">
    <property type="term" value="P:DNA integration"/>
    <property type="evidence" value="ECO:0007669"/>
    <property type="project" value="InterPro"/>
</dbReference>
<dbReference type="Pfam" id="PF25597">
    <property type="entry name" value="SH3_retrovirus"/>
    <property type="match status" value="1"/>
</dbReference>
<feature type="domain" description="Integrase catalytic" evidence="4">
    <location>
        <begin position="345"/>
        <end position="510"/>
    </location>
</feature>
<evidence type="ECO:0000259" key="4">
    <source>
        <dbReference type="PROSITE" id="PS50994"/>
    </source>
</evidence>
<keyword evidence="2" id="KW-0378">Hydrolase</keyword>
<dbReference type="SUPFAM" id="SSF53098">
    <property type="entry name" value="Ribonuclease H-like"/>
    <property type="match status" value="1"/>
</dbReference>